<evidence type="ECO:0000313" key="3">
    <source>
        <dbReference type="Proteomes" id="UP000243250"/>
    </source>
</evidence>
<dbReference type="SUPFAM" id="SSF50998">
    <property type="entry name" value="Quinoprotein alcohol dehydrogenase-like"/>
    <property type="match status" value="1"/>
</dbReference>
<reference evidence="3" key="1">
    <citation type="submission" date="2016-10" db="EMBL/GenBank/DDBJ databases">
        <authorList>
            <person name="Varghese N."/>
            <person name="Submissions S."/>
        </authorList>
    </citation>
    <scope>NUCLEOTIDE SEQUENCE [LARGE SCALE GENOMIC DNA]</scope>
    <source>
        <strain evidence="3">CGMCC 1.8711</strain>
    </source>
</reference>
<dbReference type="PROSITE" id="PS51257">
    <property type="entry name" value="PROKAR_LIPOPROTEIN"/>
    <property type="match status" value="1"/>
</dbReference>
<dbReference type="AlphaFoldDB" id="A0A1I6IR36"/>
<protein>
    <submittedName>
        <fullName evidence="2">PQQ-like domain-containing protein</fullName>
    </submittedName>
</protein>
<dbReference type="InterPro" id="IPR015943">
    <property type="entry name" value="WD40/YVTN_repeat-like_dom_sf"/>
</dbReference>
<dbReference type="InterPro" id="IPR011047">
    <property type="entry name" value="Quinoprotein_ADH-like_sf"/>
</dbReference>
<dbReference type="Proteomes" id="UP000243250">
    <property type="component" value="Unassembled WGS sequence"/>
</dbReference>
<dbReference type="RefSeq" id="WP_089883383.1">
    <property type="nucleotide sequence ID" value="NZ_FOYS01000007.1"/>
</dbReference>
<sequence>MVSRRRFLHLGVGAVLAATGCVGDSAPKRRRDRTDRADETSASPSPADASDAATETPDRLPAWSPDWSLSFGGRNVLGLDAAADGETLFATVSTQDGPSSVVAVDPASQSSRWRTEMAGEAVAHSHASFQRISRGQWGVTLASDAVYAVAGMAEEREWTALHALDRQSGDARWSVRRDRALAVAGVSDGLVVAAGLEFFPPPDVTPTSHQTPEEPLTTVVYALDAADGSVRWEREFTAVADVAVGDRGAFVATDEGVTALGRDGGERFSLDVGPATWVEVAGERLFVLTGDDDRRTLRGVAPDGTVEWRRELPVHELLLHDDRLYAGGDAVVAVESDGRVVWRDDDYGQWLLVDPDGDTLYTRSQVGADAATAYAVDGDERWTFDPPSNDAWPETATTDSLVVSAITGDHASDPFLTVYAVDSAGEATASFGVDTVFDAVGVGDTAYLADGDSTLRAFTPP</sequence>
<evidence type="ECO:0000313" key="2">
    <source>
        <dbReference type="EMBL" id="SFR69079.1"/>
    </source>
</evidence>
<dbReference type="EMBL" id="FOYS01000007">
    <property type="protein sequence ID" value="SFR69079.1"/>
    <property type="molecule type" value="Genomic_DNA"/>
</dbReference>
<feature type="region of interest" description="Disordered" evidence="1">
    <location>
        <begin position="24"/>
        <end position="61"/>
    </location>
</feature>
<accession>A0A1I6IR36</accession>
<dbReference type="SMART" id="SM00564">
    <property type="entry name" value="PQQ"/>
    <property type="match status" value="4"/>
</dbReference>
<dbReference type="InterPro" id="IPR018391">
    <property type="entry name" value="PQQ_b-propeller_rpt"/>
</dbReference>
<dbReference type="OrthoDB" id="8638at2157"/>
<dbReference type="Gene3D" id="2.40.10.480">
    <property type="match status" value="2"/>
</dbReference>
<gene>
    <name evidence="2" type="ORF">SAMN04488124_3530</name>
</gene>
<keyword evidence="3" id="KW-1185">Reference proteome</keyword>
<feature type="compositionally biased region" description="Low complexity" evidence="1">
    <location>
        <begin position="40"/>
        <end position="55"/>
    </location>
</feature>
<organism evidence="2 3">
    <name type="scientific">Halogeometricum limi</name>
    <dbReference type="NCBI Taxonomy" id="555875"/>
    <lineage>
        <taxon>Archaea</taxon>
        <taxon>Methanobacteriati</taxon>
        <taxon>Methanobacteriota</taxon>
        <taxon>Stenosarchaea group</taxon>
        <taxon>Halobacteria</taxon>
        <taxon>Halobacteriales</taxon>
        <taxon>Haloferacaceae</taxon>
        <taxon>Halogeometricum</taxon>
    </lineage>
</organism>
<evidence type="ECO:0000256" key="1">
    <source>
        <dbReference type="SAM" id="MobiDB-lite"/>
    </source>
</evidence>
<proteinExistence type="predicted"/>
<dbReference type="Gene3D" id="2.130.10.10">
    <property type="entry name" value="YVTN repeat-like/Quinoprotein amine dehydrogenase"/>
    <property type="match status" value="1"/>
</dbReference>
<name>A0A1I6IR36_9EURY</name>